<accession>A0A4R3Z9C9</accession>
<keyword evidence="3 6" id="KW-0815">Transposition</keyword>
<dbReference type="InterPro" id="IPR001207">
    <property type="entry name" value="Transposase_mutator"/>
</dbReference>
<dbReference type="Pfam" id="PF00872">
    <property type="entry name" value="Transposase_mut"/>
    <property type="match status" value="1"/>
</dbReference>
<reference evidence="7 8" key="1">
    <citation type="submission" date="2019-03" db="EMBL/GenBank/DDBJ databases">
        <title>Genomic Encyclopedia of Type Strains, Phase IV (KMG-IV): sequencing the most valuable type-strain genomes for metagenomic binning, comparative biology and taxonomic classification.</title>
        <authorList>
            <person name="Goeker M."/>
        </authorList>
    </citation>
    <scope>NUCLEOTIDE SEQUENCE [LARGE SCALE GENOMIC DNA]</scope>
    <source>
        <strain evidence="7 8">DSM 29487</strain>
    </source>
</reference>
<comment type="function">
    <text evidence="1 6">Required for the transposition of the insertion element.</text>
</comment>
<evidence type="ECO:0000256" key="3">
    <source>
        <dbReference type="ARBA" id="ARBA00022578"/>
    </source>
</evidence>
<dbReference type="AlphaFoldDB" id="A0A4R3Z9C9"/>
<keyword evidence="6" id="KW-0814">Transposable element</keyword>
<dbReference type="PROSITE" id="PS01007">
    <property type="entry name" value="TRANSPOSASE_MUTATOR"/>
    <property type="match status" value="1"/>
</dbReference>
<dbReference type="GO" id="GO:0004803">
    <property type="term" value="F:transposase activity"/>
    <property type="evidence" value="ECO:0007669"/>
    <property type="project" value="UniProtKB-UniRule"/>
</dbReference>
<comment type="caution">
    <text evidence="7">The sequence shown here is derived from an EMBL/GenBank/DDBJ whole genome shotgun (WGS) entry which is preliminary data.</text>
</comment>
<evidence type="ECO:0000256" key="5">
    <source>
        <dbReference type="ARBA" id="ARBA00023172"/>
    </source>
</evidence>
<protein>
    <recommendedName>
        <fullName evidence="6">Mutator family transposase</fullName>
    </recommendedName>
</protein>
<evidence type="ECO:0000256" key="2">
    <source>
        <dbReference type="ARBA" id="ARBA00010961"/>
    </source>
</evidence>
<keyword evidence="4 6" id="KW-0238">DNA-binding</keyword>
<proteinExistence type="inferred from homology"/>
<dbReference type="GO" id="GO:0006313">
    <property type="term" value="P:DNA transposition"/>
    <property type="evidence" value="ECO:0007669"/>
    <property type="project" value="UniProtKB-UniRule"/>
</dbReference>
<dbReference type="PANTHER" id="PTHR33217">
    <property type="entry name" value="TRANSPOSASE FOR INSERTION SEQUENCE ELEMENT IS1081"/>
    <property type="match status" value="1"/>
</dbReference>
<gene>
    <name evidence="7" type="ORF">EDD60_101321</name>
</gene>
<dbReference type="GO" id="GO:0003677">
    <property type="term" value="F:DNA binding"/>
    <property type="evidence" value="ECO:0007669"/>
    <property type="project" value="UniProtKB-UniRule"/>
</dbReference>
<evidence type="ECO:0000313" key="7">
    <source>
        <dbReference type="EMBL" id="TCW03015.1"/>
    </source>
</evidence>
<keyword evidence="8" id="KW-1185">Reference proteome</keyword>
<dbReference type="EMBL" id="SMCQ01000001">
    <property type="protein sequence ID" value="TCW03015.1"/>
    <property type="molecule type" value="Genomic_DNA"/>
</dbReference>
<organism evidence="7 8">
    <name type="scientific">Longibaculum muris</name>
    <dbReference type="NCBI Taxonomy" id="1796628"/>
    <lineage>
        <taxon>Bacteria</taxon>
        <taxon>Bacillati</taxon>
        <taxon>Bacillota</taxon>
        <taxon>Erysipelotrichia</taxon>
        <taxon>Erysipelotrichales</taxon>
        <taxon>Coprobacillaceae</taxon>
        <taxon>Longibaculum</taxon>
    </lineage>
</organism>
<comment type="similarity">
    <text evidence="2 6">Belongs to the transposase mutator family.</text>
</comment>
<evidence type="ECO:0000256" key="4">
    <source>
        <dbReference type="ARBA" id="ARBA00023125"/>
    </source>
</evidence>
<dbReference type="Proteomes" id="UP000295515">
    <property type="component" value="Unassembled WGS sequence"/>
</dbReference>
<evidence type="ECO:0000256" key="6">
    <source>
        <dbReference type="RuleBase" id="RU365089"/>
    </source>
</evidence>
<dbReference type="PANTHER" id="PTHR33217:SF8">
    <property type="entry name" value="MUTATOR FAMILY TRANSPOSASE"/>
    <property type="match status" value="1"/>
</dbReference>
<dbReference type="RefSeq" id="WP_132226136.1">
    <property type="nucleotide sequence ID" value="NZ_JANKBF010000002.1"/>
</dbReference>
<evidence type="ECO:0000256" key="1">
    <source>
        <dbReference type="ARBA" id="ARBA00002190"/>
    </source>
</evidence>
<sequence length="415" mass="47911">MAKKKEVYKVKPLNENKRNIIAALIDEYDIETADDIQEALKDLLGGTIKSMMEAEMDEHLGYDKYERSSNENYRNGTKPKKVRSSYGEFELAVPQDRDGTFEPQIVKKRQKDISEIDQKIISMYSRGLTTRQISEQIEEIYGFECSEGFISNVTDKILQDIEDWQKRPLDSVYPVLFIDAVHFSVRQDNLIRKLAAYVILGIDCNGMKDVISLQIGENESSKYWLGVLNELKNRGVQDVMIICADGLIGIKEAISTAFPKAEYQRCIVHMVRNTLKHVSYKDKKAFATDLKSIYLSPTESLGHENLLEVRAKWDDKYPGAMKRWEENWDVISPIFKFSMDVRKIIYTTNAIESLNSTYKKLNRQRSVFPSDKALLKSLYLSTIQATKKWSQGLRGWGKVYGEFSIMYPDRMPDTF</sequence>
<evidence type="ECO:0000313" key="8">
    <source>
        <dbReference type="Proteomes" id="UP000295515"/>
    </source>
</evidence>
<name>A0A4R3Z9C9_9FIRM</name>
<keyword evidence="5 6" id="KW-0233">DNA recombination</keyword>
<dbReference type="GeneID" id="98914141"/>
<dbReference type="NCBIfam" id="NF033543">
    <property type="entry name" value="transpos_IS256"/>
    <property type="match status" value="1"/>
</dbReference>